<keyword evidence="2" id="KW-1185">Reference proteome</keyword>
<dbReference type="RefSeq" id="WP_407338371.1">
    <property type="nucleotide sequence ID" value="NZ_CP136862.1"/>
</dbReference>
<proteinExistence type="predicted"/>
<dbReference type="Pfam" id="PF01874">
    <property type="entry name" value="CitG"/>
    <property type="match status" value="1"/>
</dbReference>
<dbReference type="PANTHER" id="PTHR42280">
    <property type="entry name" value="CITG FAMILY PROTEIN"/>
    <property type="match status" value="1"/>
</dbReference>
<evidence type="ECO:0000313" key="1">
    <source>
        <dbReference type="EMBL" id="WOJ88933.1"/>
    </source>
</evidence>
<name>A0ABZ0HP33_9HYPH</name>
<organism evidence="1 2">
    <name type="scientific">Methylocapsa polymorpha</name>
    <dbReference type="NCBI Taxonomy" id="3080828"/>
    <lineage>
        <taxon>Bacteria</taxon>
        <taxon>Pseudomonadati</taxon>
        <taxon>Pseudomonadota</taxon>
        <taxon>Alphaproteobacteria</taxon>
        <taxon>Hyphomicrobiales</taxon>
        <taxon>Beijerinckiaceae</taxon>
        <taxon>Methylocapsa</taxon>
    </lineage>
</organism>
<dbReference type="EMBL" id="CP136862">
    <property type="protein sequence ID" value="WOJ88933.1"/>
    <property type="molecule type" value="Genomic_DNA"/>
</dbReference>
<protein>
    <submittedName>
        <fullName evidence="1">Triphosphoribosyl-dephospho-CoA synthase</fullName>
    </submittedName>
</protein>
<dbReference type="InterPro" id="IPR002736">
    <property type="entry name" value="CitG"/>
</dbReference>
<dbReference type="Proteomes" id="UP001626536">
    <property type="component" value="Chromosome"/>
</dbReference>
<sequence>MNEIAAAFIASCRDEIEAPKPGNVHIFAEGHGMTADEFLRSAEAAAPAIGESSASIGDRILAAVEATWASVGMNTNLGIILLCAPLAIAAQTDGDLRSALKGALARLTRADAAAAFCAILRASPAGLGEARRHDVHQAPDATLLEAMRAAADRDRIAYQYAFDFVDVFETGIGALNAARSKLWPAPWPTVAIYLAFLAGFPDSHIARKKGLARAATVQGEAANIRHRFVSYSNPAEALPDLLDFDQRLKADGLNPGTSADLTVATVFADRLTRILIERRNND</sequence>
<evidence type="ECO:0000313" key="2">
    <source>
        <dbReference type="Proteomes" id="UP001626536"/>
    </source>
</evidence>
<reference evidence="1 2" key="1">
    <citation type="submission" date="2023-10" db="EMBL/GenBank/DDBJ databases">
        <title>Novel methanotroph of the genus Methylocapsa from a subarctic wetland.</title>
        <authorList>
            <person name="Belova S.E."/>
            <person name="Oshkin I.Y."/>
            <person name="Miroshnikov K."/>
            <person name="Dedysh S.N."/>
        </authorList>
    </citation>
    <scope>NUCLEOTIDE SEQUENCE [LARGE SCALE GENOMIC DNA]</scope>
    <source>
        <strain evidence="1 2">RX1</strain>
    </source>
</reference>
<dbReference type="PANTHER" id="PTHR42280:SF1">
    <property type="entry name" value="CITG FAMILY PROTEIN"/>
    <property type="match status" value="1"/>
</dbReference>
<dbReference type="Gene3D" id="1.10.4200.10">
    <property type="entry name" value="Triphosphoribosyl-dephospho-CoA protein"/>
    <property type="match status" value="1"/>
</dbReference>
<gene>
    <name evidence="1" type="ORF">RZS28_14115</name>
</gene>
<accession>A0ABZ0HP33</accession>